<evidence type="ECO:0000256" key="2">
    <source>
        <dbReference type="ARBA" id="ARBA00022737"/>
    </source>
</evidence>
<dbReference type="InterPro" id="IPR042197">
    <property type="entry name" value="Apaf_helical"/>
</dbReference>
<dbReference type="GO" id="GO:0006952">
    <property type="term" value="P:defense response"/>
    <property type="evidence" value="ECO:0007669"/>
    <property type="project" value="InterPro"/>
</dbReference>
<dbReference type="InterPro" id="IPR058192">
    <property type="entry name" value="WHD_ROQ1-like"/>
</dbReference>
<dbReference type="PANTHER" id="PTHR11017">
    <property type="entry name" value="LEUCINE-RICH REPEAT-CONTAINING PROTEIN"/>
    <property type="match status" value="1"/>
</dbReference>
<evidence type="ECO:0000313" key="4">
    <source>
        <dbReference type="EMBL" id="KAJ9558738.1"/>
    </source>
</evidence>
<comment type="caution">
    <text evidence="4">The sequence shown here is derived from an EMBL/GenBank/DDBJ whole genome shotgun (WGS) entry which is preliminary data.</text>
</comment>
<dbReference type="InterPro" id="IPR032675">
    <property type="entry name" value="LRR_dom_sf"/>
</dbReference>
<sequence>MDISARLEIHKRSKVPHLIGMESSIRTITSFLKDGSPHTIEILTIWGMAGIGKTYLANYIFKLHHMDFQRSSLLEDIERRCKQPNALLDLQKQLLKDIRDITWRNIDNIGLNVLIGKISLHPGSRIIITTKDASLTEKCRLFDIEVPPKHTKHLLQGLNQQESLQLLSWHAFKGNDPEESYEKLARKVVEYCGGNPLALVVLGSALRKQDVVEWEDTIELLQKESNPTIRQVLQVSFDSLPYENDKELFKHIACFFIGEDREVIEAILRGGGMSSKSGFSRLIDRCLLTVGRDNELLMHQLLQEMGRYLVRQESPEKPWKRSRLWHYEETYNVLKQEKGTAKIQGLAFDMKMIENDTSHGTSSYRKEKFGDDRFNEFGSFPLRHHVYDILSKIWCLFAWVFFLGSSYYHKRAIKTDAFNKMDKLRLLQLHYVQLHGSYEHFPKGLTWLSMHGFPLSYIPSNLQMEHMVALDMSYSNIRHLWKKPKMLGSLKFLILRYCHELVTVGHFDGFPLLERLVLGGCVSLVEVCESIGYCDRLFLLDVSGCAKLKRLPRSIGKLKNLAVLSINGCSDLGEFPMELKDLESLQVLEANDINIESRVSSRVLVKGIPRSLKSFAISLPSSIVKLSLRNNRLFDESFPMDFGGLPMLKELNLDGNPIDSLPNFVRNLSRLEFLSLKLCHRLKTVLCAPRTLKRLSIFRCKSLEKITFHPEMSTTPFVDYLGQLFIYLNHYGFFTRRYKIDDGFKMQAIRDVDEGIVCSLGWINILQYVKDQKLAMRSTDQLCLDKRPQVVLPVQMCYEYGIFFTFYHGNSLPDWITHGSSLPSINFTLPSSGRIIRGFNVCIVTSVSSNTKFLFPIILVSNSTKHWTCAYHPRWCVIPESDEESIVCLSHCMLRRNRFGDGDEASVRAIAVGGHIIDIKEFGISILYDDGKEKENPLANYKDSWSWP</sequence>
<dbReference type="GO" id="GO:0043531">
    <property type="term" value="F:ADP binding"/>
    <property type="evidence" value="ECO:0007669"/>
    <property type="project" value="InterPro"/>
</dbReference>
<organism evidence="4 5">
    <name type="scientific">Centaurea solstitialis</name>
    <name type="common">yellow star-thistle</name>
    <dbReference type="NCBI Taxonomy" id="347529"/>
    <lineage>
        <taxon>Eukaryota</taxon>
        <taxon>Viridiplantae</taxon>
        <taxon>Streptophyta</taxon>
        <taxon>Embryophyta</taxon>
        <taxon>Tracheophyta</taxon>
        <taxon>Spermatophyta</taxon>
        <taxon>Magnoliopsida</taxon>
        <taxon>eudicotyledons</taxon>
        <taxon>Gunneridae</taxon>
        <taxon>Pentapetalae</taxon>
        <taxon>asterids</taxon>
        <taxon>campanulids</taxon>
        <taxon>Asterales</taxon>
        <taxon>Asteraceae</taxon>
        <taxon>Carduoideae</taxon>
        <taxon>Cardueae</taxon>
        <taxon>Centaureinae</taxon>
        <taxon>Centaurea</taxon>
    </lineage>
</organism>
<gene>
    <name evidence="4" type="ORF">OSB04_013352</name>
</gene>
<dbReference type="InterPro" id="IPR001611">
    <property type="entry name" value="Leu-rich_rpt"/>
</dbReference>
<keyword evidence="5" id="KW-1185">Reference proteome</keyword>
<dbReference type="InterPro" id="IPR036390">
    <property type="entry name" value="WH_DNA-bd_sf"/>
</dbReference>
<dbReference type="PROSITE" id="PS51450">
    <property type="entry name" value="LRR"/>
    <property type="match status" value="1"/>
</dbReference>
<evidence type="ECO:0000313" key="5">
    <source>
        <dbReference type="Proteomes" id="UP001172457"/>
    </source>
</evidence>
<dbReference type="PANTHER" id="PTHR11017:SF585">
    <property type="entry name" value="TIR DOMAIN-CONTAINING PROTEIN"/>
    <property type="match status" value="1"/>
</dbReference>
<accession>A0AA38TKN0</accession>
<keyword evidence="2" id="KW-0677">Repeat</keyword>
<dbReference type="Proteomes" id="UP001172457">
    <property type="component" value="Chromosome 3"/>
</dbReference>
<dbReference type="Gene3D" id="3.40.50.300">
    <property type="entry name" value="P-loop containing nucleotide triphosphate hydrolases"/>
    <property type="match status" value="1"/>
</dbReference>
<feature type="domain" description="Disease resistance protein Roq1-like winged-helix" evidence="3">
    <location>
        <begin position="243"/>
        <end position="314"/>
    </location>
</feature>
<dbReference type="PRINTS" id="PR00364">
    <property type="entry name" value="DISEASERSIST"/>
</dbReference>
<keyword evidence="1" id="KW-0433">Leucine-rich repeat</keyword>
<dbReference type="SUPFAM" id="SSF52058">
    <property type="entry name" value="L domain-like"/>
    <property type="match status" value="1"/>
</dbReference>
<dbReference type="Gene3D" id="1.10.8.430">
    <property type="entry name" value="Helical domain of apoptotic protease-activating factors"/>
    <property type="match status" value="1"/>
</dbReference>
<dbReference type="Gene3D" id="3.80.10.10">
    <property type="entry name" value="Ribonuclease Inhibitor"/>
    <property type="match status" value="2"/>
</dbReference>
<dbReference type="AlphaFoldDB" id="A0AA38TKN0"/>
<protein>
    <recommendedName>
        <fullName evidence="3">Disease resistance protein Roq1-like winged-helix domain-containing protein</fullName>
    </recommendedName>
</protein>
<dbReference type="Pfam" id="PF23282">
    <property type="entry name" value="WHD_ROQ1"/>
    <property type="match status" value="1"/>
</dbReference>
<evidence type="ECO:0000256" key="1">
    <source>
        <dbReference type="ARBA" id="ARBA00022614"/>
    </source>
</evidence>
<reference evidence="4" key="1">
    <citation type="submission" date="2023-03" db="EMBL/GenBank/DDBJ databases">
        <title>Chromosome-scale reference genome and RAD-based genetic map of yellow starthistle (Centaurea solstitialis) reveal putative structural variation and QTLs associated with invader traits.</title>
        <authorList>
            <person name="Reatini B."/>
            <person name="Cang F.A."/>
            <person name="Jiang Q."/>
            <person name="Mckibben M.T.W."/>
            <person name="Barker M.S."/>
            <person name="Rieseberg L.H."/>
            <person name="Dlugosch K.M."/>
        </authorList>
    </citation>
    <scope>NUCLEOTIDE SEQUENCE</scope>
    <source>
        <strain evidence="4">CAN-66</strain>
        <tissue evidence="4">Leaf</tissue>
    </source>
</reference>
<dbReference type="InterPro" id="IPR027417">
    <property type="entry name" value="P-loop_NTPase"/>
</dbReference>
<dbReference type="SUPFAM" id="SSF46785">
    <property type="entry name" value="Winged helix' DNA-binding domain"/>
    <property type="match status" value="1"/>
</dbReference>
<proteinExistence type="predicted"/>
<dbReference type="InterPro" id="IPR044974">
    <property type="entry name" value="Disease_R_plants"/>
</dbReference>
<evidence type="ECO:0000259" key="3">
    <source>
        <dbReference type="Pfam" id="PF23282"/>
    </source>
</evidence>
<dbReference type="EMBL" id="JARYMX010000003">
    <property type="protein sequence ID" value="KAJ9558738.1"/>
    <property type="molecule type" value="Genomic_DNA"/>
</dbReference>
<dbReference type="SUPFAM" id="SSF52540">
    <property type="entry name" value="P-loop containing nucleoside triphosphate hydrolases"/>
    <property type="match status" value="1"/>
</dbReference>
<name>A0AA38TKN0_9ASTR</name>